<keyword evidence="1" id="KW-1133">Transmembrane helix</keyword>
<reference evidence="3" key="1">
    <citation type="submission" date="2014-09" db="EMBL/GenBank/DDBJ databases">
        <title>Vibrio variabilis JCM 19239. (C206) whole genome shotgun sequence.</title>
        <authorList>
            <person name="Sawabe T."/>
            <person name="Meirelles P."/>
            <person name="Nakanishi M."/>
            <person name="Sayaka M."/>
            <person name="Hattori M."/>
            <person name="Ohkuma M."/>
        </authorList>
    </citation>
    <scope>NUCLEOTIDE SEQUENCE [LARGE SCALE GENOMIC DNA]</scope>
    <source>
        <strain evidence="3">JCM 19239</strain>
    </source>
</reference>
<keyword evidence="3" id="KW-1185">Reference proteome</keyword>
<gene>
    <name evidence="2" type="ORF">JCM19239_7091</name>
</gene>
<keyword evidence="1" id="KW-0812">Transmembrane</keyword>
<organism evidence="2 3">
    <name type="scientific">Vibrio variabilis</name>
    <dbReference type="NCBI Taxonomy" id="990271"/>
    <lineage>
        <taxon>Bacteria</taxon>
        <taxon>Pseudomonadati</taxon>
        <taxon>Pseudomonadota</taxon>
        <taxon>Gammaproteobacteria</taxon>
        <taxon>Vibrionales</taxon>
        <taxon>Vibrionaceae</taxon>
        <taxon>Vibrio</taxon>
    </lineage>
</organism>
<feature type="transmembrane region" description="Helical" evidence="1">
    <location>
        <begin position="32"/>
        <end position="52"/>
    </location>
</feature>
<evidence type="ECO:0000313" key="3">
    <source>
        <dbReference type="Proteomes" id="UP000029223"/>
    </source>
</evidence>
<accession>A0ABQ0JRE4</accession>
<evidence type="ECO:0000313" key="2">
    <source>
        <dbReference type="EMBL" id="GAL31333.1"/>
    </source>
</evidence>
<name>A0ABQ0JRE4_9VIBR</name>
<comment type="caution">
    <text evidence="2">The sequence shown here is derived from an EMBL/GenBank/DDBJ whole genome shotgun (WGS) entry which is preliminary data.</text>
</comment>
<dbReference type="EMBL" id="BBMS01000151">
    <property type="protein sequence ID" value="GAL31333.1"/>
    <property type="molecule type" value="Genomic_DNA"/>
</dbReference>
<feature type="transmembrane region" description="Helical" evidence="1">
    <location>
        <begin position="78"/>
        <end position="95"/>
    </location>
</feature>
<sequence length="174" mass="18968">MQLSHWLHPTVALTLEQLYGATLLPGTWHLSWLLQALLITLVAALSACWHHFKGSVQQPLSIHSGFYALPAPQNTTRLFISALILTFLAVIGLWLSDHFRVTMLWLGLLIIATPLYLQRLIGTQSLGGKGVFGGPESLSGCRAQGAYCSTVACDDGFAACDDGEPCNEYLSREL</sequence>
<protein>
    <submittedName>
        <fullName evidence="2">AttF / AttG component of AttEFGH ABC transport system</fullName>
    </submittedName>
</protein>
<keyword evidence="1" id="KW-0472">Membrane</keyword>
<dbReference type="Proteomes" id="UP000029223">
    <property type="component" value="Unassembled WGS sequence"/>
</dbReference>
<feature type="transmembrane region" description="Helical" evidence="1">
    <location>
        <begin position="101"/>
        <end position="117"/>
    </location>
</feature>
<evidence type="ECO:0000256" key="1">
    <source>
        <dbReference type="SAM" id="Phobius"/>
    </source>
</evidence>
<proteinExistence type="predicted"/>